<keyword evidence="1" id="KW-0143">Chaperone</keyword>
<evidence type="ECO:0000313" key="5">
    <source>
        <dbReference type="EMBL" id="HIX57348.1"/>
    </source>
</evidence>
<dbReference type="SUPFAM" id="SSF46565">
    <property type="entry name" value="Chaperone J-domain"/>
    <property type="match status" value="1"/>
</dbReference>
<sequence length="329" mass="37602">MSWKGRIIGAIIGILFSPIGSLIGFCLGYFLYDKPRNLQLQQNRIAQDTFTGARGTTREHEQIIESTFRLMGYVSRGAGRVNESHIRQAEYLMDAMNLDTERRAVAIEAFNFGKSEEFDLHHEAALLRQIIGSNAAMLSYLLEIQVGIAIADEVLDQGEHERLLQIAAALGVSINDMERLIRIRFAEQQFTRFSEQFAQRRQRQYEQQGNSGTYHEYGNHSYENYEKYGYDEDERRFDNDSDNDGGTYNEQGSTYSAPRSELAHAYEILGVTADTPWDEVRRAHKKLMLKYHPDRLAAQGIPPEMVNLYTQKAQDIQAAFALVKKARGK</sequence>
<keyword evidence="3" id="KW-0472">Membrane</keyword>
<protein>
    <submittedName>
        <fullName evidence="5">Co-chaperone DjlA</fullName>
    </submittedName>
</protein>
<gene>
    <name evidence="5" type="primary">djlA</name>
    <name evidence="5" type="ORF">H9850_07745</name>
</gene>
<dbReference type="PRINTS" id="PR00625">
    <property type="entry name" value="JDOMAIN"/>
</dbReference>
<keyword evidence="3" id="KW-0812">Transmembrane</keyword>
<dbReference type="InterPro" id="IPR029024">
    <property type="entry name" value="TerB-like"/>
</dbReference>
<keyword evidence="3" id="KW-1133">Transmembrane helix</keyword>
<feature type="domain" description="J" evidence="4">
    <location>
        <begin position="264"/>
        <end position="329"/>
    </location>
</feature>
<feature type="region of interest" description="Disordered" evidence="2">
    <location>
        <begin position="233"/>
        <end position="256"/>
    </location>
</feature>
<name>A0A9D1WE24_9GAMM</name>
<dbReference type="SUPFAM" id="SSF158682">
    <property type="entry name" value="TerB-like"/>
    <property type="match status" value="1"/>
</dbReference>
<reference evidence="5" key="2">
    <citation type="submission" date="2021-04" db="EMBL/GenBank/DDBJ databases">
        <authorList>
            <person name="Gilroy R."/>
        </authorList>
    </citation>
    <scope>NUCLEOTIDE SEQUENCE</scope>
    <source>
        <strain evidence="5">USASDec5-558</strain>
    </source>
</reference>
<organism evidence="5 6">
    <name type="scientific">Candidatus Anaerobiospirillum pullistercoris</name>
    <dbReference type="NCBI Taxonomy" id="2838452"/>
    <lineage>
        <taxon>Bacteria</taxon>
        <taxon>Pseudomonadati</taxon>
        <taxon>Pseudomonadota</taxon>
        <taxon>Gammaproteobacteria</taxon>
        <taxon>Aeromonadales</taxon>
        <taxon>Succinivibrionaceae</taxon>
        <taxon>Anaerobiospirillum</taxon>
    </lineage>
</organism>
<dbReference type="InterPro" id="IPR036869">
    <property type="entry name" value="J_dom_sf"/>
</dbReference>
<accession>A0A9D1WE24</accession>
<reference evidence="5" key="1">
    <citation type="journal article" date="2021" name="PeerJ">
        <title>Extensive microbial diversity within the chicken gut microbiome revealed by metagenomics and culture.</title>
        <authorList>
            <person name="Gilroy R."/>
            <person name="Ravi A."/>
            <person name="Getino M."/>
            <person name="Pursley I."/>
            <person name="Horton D.L."/>
            <person name="Alikhan N.F."/>
            <person name="Baker D."/>
            <person name="Gharbi K."/>
            <person name="Hall N."/>
            <person name="Watson M."/>
            <person name="Adriaenssens E.M."/>
            <person name="Foster-Nyarko E."/>
            <person name="Jarju S."/>
            <person name="Secka A."/>
            <person name="Antonio M."/>
            <person name="Oren A."/>
            <person name="Chaudhuri R.R."/>
            <person name="La Ragione R."/>
            <person name="Hildebrand F."/>
            <person name="Pallen M.J."/>
        </authorList>
    </citation>
    <scope>NUCLEOTIDE SEQUENCE</scope>
    <source>
        <strain evidence="5">USASDec5-558</strain>
    </source>
</reference>
<dbReference type="CDD" id="cd07316">
    <property type="entry name" value="terB_like_DjlA"/>
    <property type="match status" value="1"/>
</dbReference>
<dbReference type="CDD" id="cd06257">
    <property type="entry name" value="DnaJ"/>
    <property type="match status" value="1"/>
</dbReference>
<dbReference type="InterPro" id="IPR001623">
    <property type="entry name" value="DnaJ_domain"/>
</dbReference>
<dbReference type="NCBIfam" id="NF006948">
    <property type="entry name" value="PRK09430.1"/>
    <property type="match status" value="1"/>
</dbReference>
<feature type="compositionally biased region" description="Polar residues" evidence="2">
    <location>
        <begin position="244"/>
        <end position="256"/>
    </location>
</feature>
<evidence type="ECO:0000256" key="3">
    <source>
        <dbReference type="SAM" id="Phobius"/>
    </source>
</evidence>
<evidence type="ECO:0000259" key="4">
    <source>
        <dbReference type="PROSITE" id="PS50076"/>
    </source>
</evidence>
<dbReference type="Pfam" id="PF05099">
    <property type="entry name" value="TerB"/>
    <property type="match status" value="1"/>
</dbReference>
<feature type="transmembrane region" description="Helical" evidence="3">
    <location>
        <begin position="7"/>
        <end position="32"/>
    </location>
</feature>
<dbReference type="EMBL" id="DXEV01000156">
    <property type="protein sequence ID" value="HIX57348.1"/>
    <property type="molecule type" value="Genomic_DNA"/>
</dbReference>
<dbReference type="Gene3D" id="1.10.287.110">
    <property type="entry name" value="DnaJ domain"/>
    <property type="match status" value="1"/>
</dbReference>
<evidence type="ECO:0000256" key="2">
    <source>
        <dbReference type="SAM" id="MobiDB-lite"/>
    </source>
</evidence>
<evidence type="ECO:0000256" key="1">
    <source>
        <dbReference type="ARBA" id="ARBA00023186"/>
    </source>
</evidence>
<comment type="caution">
    <text evidence="5">The sequence shown here is derived from an EMBL/GenBank/DDBJ whole genome shotgun (WGS) entry which is preliminary data.</text>
</comment>
<dbReference type="Gene3D" id="1.10.3680.10">
    <property type="entry name" value="TerB-like"/>
    <property type="match status" value="1"/>
</dbReference>
<dbReference type="AlphaFoldDB" id="A0A9D1WE24"/>
<dbReference type="Pfam" id="PF00226">
    <property type="entry name" value="DnaJ"/>
    <property type="match status" value="1"/>
</dbReference>
<evidence type="ECO:0000313" key="6">
    <source>
        <dbReference type="Proteomes" id="UP000886829"/>
    </source>
</evidence>
<dbReference type="Proteomes" id="UP000886829">
    <property type="component" value="Unassembled WGS sequence"/>
</dbReference>
<dbReference type="InterPro" id="IPR007791">
    <property type="entry name" value="DjlA_N"/>
</dbReference>
<dbReference type="PROSITE" id="PS50076">
    <property type="entry name" value="DNAJ_2"/>
    <property type="match status" value="1"/>
</dbReference>
<proteinExistence type="predicted"/>
<dbReference type="SMART" id="SM00271">
    <property type="entry name" value="DnaJ"/>
    <property type="match status" value="1"/>
</dbReference>